<feature type="compositionally biased region" description="Polar residues" evidence="3">
    <location>
        <begin position="74"/>
        <end position="100"/>
    </location>
</feature>
<keyword evidence="2" id="KW-0012">Acyltransferase</keyword>
<evidence type="ECO:0000313" key="7">
    <source>
        <dbReference type="Proteomes" id="UP001224775"/>
    </source>
</evidence>
<feature type="domain" description="N-acetyltransferase" evidence="5">
    <location>
        <begin position="455"/>
        <end position="594"/>
    </location>
</feature>
<evidence type="ECO:0000259" key="5">
    <source>
        <dbReference type="PROSITE" id="PS51186"/>
    </source>
</evidence>
<name>A0AAD8YME9_9STRA</name>
<dbReference type="SUPFAM" id="SSF55729">
    <property type="entry name" value="Acyl-CoA N-acyltransferases (Nat)"/>
    <property type="match status" value="1"/>
</dbReference>
<dbReference type="PROSITE" id="PS51186">
    <property type="entry name" value="GNAT"/>
    <property type="match status" value="1"/>
</dbReference>
<feature type="compositionally biased region" description="Polar residues" evidence="3">
    <location>
        <begin position="212"/>
        <end position="225"/>
    </location>
</feature>
<feature type="signal peptide" evidence="4">
    <location>
        <begin position="1"/>
        <end position="21"/>
    </location>
</feature>
<dbReference type="GO" id="GO:0007064">
    <property type="term" value="P:mitotic sister chromatid cohesion"/>
    <property type="evidence" value="ECO:0007669"/>
    <property type="project" value="TreeGrafter"/>
</dbReference>
<feature type="region of interest" description="Disordered" evidence="3">
    <location>
        <begin position="205"/>
        <end position="282"/>
    </location>
</feature>
<feature type="region of interest" description="Disordered" evidence="3">
    <location>
        <begin position="68"/>
        <end position="100"/>
    </location>
</feature>
<dbReference type="PANTHER" id="PTHR42919:SF8">
    <property type="entry name" value="N-ALPHA-ACETYLTRANSFERASE 50"/>
    <property type="match status" value="1"/>
</dbReference>
<feature type="chain" id="PRO_5042261396" description="N-acetyltransferase domain-containing protein" evidence="4">
    <location>
        <begin position="22"/>
        <end position="617"/>
    </location>
</feature>
<comment type="caution">
    <text evidence="6">The sequence shown here is derived from an EMBL/GenBank/DDBJ whole genome shotgun (WGS) entry which is preliminary data.</text>
</comment>
<evidence type="ECO:0000256" key="3">
    <source>
        <dbReference type="SAM" id="MobiDB-lite"/>
    </source>
</evidence>
<gene>
    <name evidence="6" type="ORF">QTG54_000591</name>
</gene>
<evidence type="ECO:0000256" key="1">
    <source>
        <dbReference type="ARBA" id="ARBA00022679"/>
    </source>
</evidence>
<evidence type="ECO:0000313" key="6">
    <source>
        <dbReference type="EMBL" id="KAK1748652.1"/>
    </source>
</evidence>
<sequence length="617" mass="66904">MSSLLVIVALIGTLSIRATEALSSPLHHPYSKQPCFAASKQPCFAAYRCHSLSFGRASLIPLEAVSERARTDEQISQNDDGDTATTSDKPGSLNTSIGQPHSLTVVAGHGTQISSKEEVAEQELWDEILSGDEALDHLDSLQNVIRNEQQETADDQTESNQNHVEDGNTESNVEESESHSSDESEDAAASDIRASLARSAILRRAGVAGGKTKQSSRSNGRSSLARSHVNKNRRGGNEGRAIGQVLSTVRTAAAGSAGRKKLFNNEAEKKDGRTGNNSDLEARATLTVNGSVASTNKWNAAIQSAVSEVLAQPTADELQPPPGTTSMGLLGEVLHETIPVIPPLPGKVLAQRQARLDTAPISIRSSIPHSSDDTHIANLRLSVFSNFDAEKQRAFRHRSVEVINIRRRRGAVVLVAEIPTEEGENHNYLNAMEARIASGHTFGEKRTEPHPGNGAKIRSASSTIAVADGTNIATIPKQQHQQYTSSFSNKMIIGSVECSHHEFRGTMLGNSRPKGALMYVTEVAVRPDRRRCGAGAALMKGVDEVAALRNVETIYLHVDVRNKAACAMYERIGYHHLDKREPLYAQFTASLNLHDGAMHGRKHHLMCKHVNDKTKWL</sequence>
<proteinExistence type="predicted"/>
<dbReference type="InterPro" id="IPR051556">
    <property type="entry name" value="N-term/lysine_N-AcTrnsfr"/>
</dbReference>
<dbReference type="Pfam" id="PF00583">
    <property type="entry name" value="Acetyltransf_1"/>
    <property type="match status" value="1"/>
</dbReference>
<reference evidence="6" key="1">
    <citation type="submission" date="2023-06" db="EMBL/GenBank/DDBJ databases">
        <title>Survivors Of The Sea: Transcriptome response of Skeletonema marinoi to long-term dormancy.</title>
        <authorList>
            <person name="Pinder M.I.M."/>
            <person name="Kourtchenko O."/>
            <person name="Robertson E.K."/>
            <person name="Larsson T."/>
            <person name="Maumus F."/>
            <person name="Osuna-Cruz C.M."/>
            <person name="Vancaester E."/>
            <person name="Stenow R."/>
            <person name="Vandepoele K."/>
            <person name="Ploug H."/>
            <person name="Bruchert V."/>
            <person name="Godhe A."/>
            <person name="Topel M."/>
        </authorList>
    </citation>
    <scope>NUCLEOTIDE SEQUENCE</scope>
    <source>
        <strain evidence="6">R05AC</strain>
    </source>
</reference>
<organism evidence="6 7">
    <name type="scientific">Skeletonema marinoi</name>
    <dbReference type="NCBI Taxonomy" id="267567"/>
    <lineage>
        <taxon>Eukaryota</taxon>
        <taxon>Sar</taxon>
        <taxon>Stramenopiles</taxon>
        <taxon>Ochrophyta</taxon>
        <taxon>Bacillariophyta</taxon>
        <taxon>Coscinodiscophyceae</taxon>
        <taxon>Thalassiosirophycidae</taxon>
        <taxon>Thalassiosirales</taxon>
        <taxon>Skeletonemataceae</taxon>
        <taxon>Skeletonema</taxon>
        <taxon>Skeletonema marinoi-dohrnii complex</taxon>
    </lineage>
</organism>
<dbReference type="AlphaFoldDB" id="A0AAD8YME9"/>
<dbReference type="GO" id="GO:0031415">
    <property type="term" value="C:NatA complex"/>
    <property type="evidence" value="ECO:0007669"/>
    <property type="project" value="TreeGrafter"/>
</dbReference>
<feature type="region of interest" description="Disordered" evidence="3">
    <location>
        <begin position="150"/>
        <end position="191"/>
    </location>
</feature>
<dbReference type="PANTHER" id="PTHR42919">
    <property type="entry name" value="N-ALPHA-ACETYLTRANSFERASE"/>
    <property type="match status" value="1"/>
</dbReference>
<keyword evidence="1" id="KW-0808">Transferase</keyword>
<keyword evidence="7" id="KW-1185">Reference proteome</keyword>
<keyword evidence="4" id="KW-0732">Signal</keyword>
<dbReference type="Gene3D" id="3.40.630.30">
    <property type="match status" value="1"/>
</dbReference>
<evidence type="ECO:0000256" key="2">
    <source>
        <dbReference type="ARBA" id="ARBA00023315"/>
    </source>
</evidence>
<dbReference type="InterPro" id="IPR000182">
    <property type="entry name" value="GNAT_dom"/>
</dbReference>
<dbReference type="EMBL" id="JATAAI010000001">
    <property type="protein sequence ID" value="KAK1748652.1"/>
    <property type="molecule type" value="Genomic_DNA"/>
</dbReference>
<dbReference type="Proteomes" id="UP001224775">
    <property type="component" value="Unassembled WGS sequence"/>
</dbReference>
<dbReference type="InterPro" id="IPR016181">
    <property type="entry name" value="Acyl_CoA_acyltransferase"/>
</dbReference>
<evidence type="ECO:0000256" key="4">
    <source>
        <dbReference type="SAM" id="SignalP"/>
    </source>
</evidence>
<dbReference type="GO" id="GO:0008080">
    <property type="term" value="F:N-acetyltransferase activity"/>
    <property type="evidence" value="ECO:0007669"/>
    <property type="project" value="TreeGrafter"/>
</dbReference>
<accession>A0AAD8YME9</accession>
<dbReference type="CDD" id="cd04301">
    <property type="entry name" value="NAT_SF"/>
    <property type="match status" value="1"/>
</dbReference>
<protein>
    <recommendedName>
        <fullName evidence="5">N-acetyltransferase domain-containing protein</fullName>
    </recommendedName>
</protein>